<name>A0A9P6H3K7_9AGAM</name>
<accession>A0A9P6H3K7</accession>
<gene>
    <name evidence="2" type="ORF">BJ322DRAFT_1114277</name>
</gene>
<proteinExistence type="predicted"/>
<reference evidence="2" key="2">
    <citation type="submission" date="2020-11" db="EMBL/GenBank/DDBJ databases">
        <authorList>
            <consortium name="DOE Joint Genome Institute"/>
            <person name="Kuo A."/>
            <person name="Miyauchi S."/>
            <person name="Kiss E."/>
            <person name="Drula E."/>
            <person name="Kohler A."/>
            <person name="Sanchez-Garcia M."/>
            <person name="Andreopoulos B."/>
            <person name="Barry K.W."/>
            <person name="Bonito G."/>
            <person name="Buee M."/>
            <person name="Carver A."/>
            <person name="Chen C."/>
            <person name="Cichocki N."/>
            <person name="Clum A."/>
            <person name="Culley D."/>
            <person name="Crous P.W."/>
            <person name="Fauchery L."/>
            <person name="Girlanda M."/>
            <person name="Hayes R."/>
            <person name="Keri Z."/>
            <person name="Labutti K."/>
            <person name="Lipzen A."/>
            <person name="Lombard V."/>
            <person name="Magnuson J."/>
            <person name="Maillard F."/>
            <person name="Morin E."/>
            <person name="Murat C."/>
            <person name="Nolan M."/>
            <person name="Ohm R."/>
            <person name="Pangilinan J."/>
            <person name="Pereira M."/>
            <person name="Perotto S."/>
            <person name="Peter M."/>
            <person name="Riley R."/>
            <person name="Sitrit Y."/>
            <person name="Stielow B."/>
            <person name="Szollosi G."/>
            <person name="Zifcakova L."/>
            <person name="Stursova M."/>
            <person name="Spatafora J.W."/>
            <person name="Tedersoo L."/>
            <person name="Vaario L.-M."/>
            <person name="Yamada A."/>
            <person name="Yan M."/>
            <person name="Wang P."/>
            <person name="Xu J."/>
            <person name="Bruns T."/>
            <person name="Baldrian P."/>
            <person name="Vilgalys R."/>
            <person name="Henrissat B."/>
            <person name="Grigoriev I.V."/>
            <person name="Hibbett D."/>
            <person name="Nagy L.G."/>
            <person name="Martin F.M."/>
        </authorList>
    </citation>
    <scope>NUCLEOTIDE SEQUENCE</scope>
    <source>
        <strain evidence="2">UH-Tt-Lm1</strain>
    </source>
</reference>
<feature type="compositionally biased region" description="Polar residues" evidence="1">
    <location>
        <begin position="67"/>
        <end position="79"/>
    </location>
</feature>
<keyword evidence="3" id="KW-1185">Reference proteome</keyword>
<evidence type="ECO:0000256" key="1">
    <source>
        <dbReference type="SAM" id="MobiDB-lite"/>
    </source>
</evidence>
<comment type="caution">
    <text evidence="2">The sequence shown here is derived from an EMBL/GenBank/DDBJ whole genome shotgun (WGS) entry which is preliminary data.</text>
</comment>
<dbReference type="AlphaFoldDB" id="A0A9P6H3K7"/>
<dbReference type="Proteomes" id="UP000736335">
    <property type="component" value="Unassembled WGS sequence"/>
</dbReference>
<organism evidence="2 3">
    <name type="scientific">Thelephora terrestris</name>
    <dbReference type="NCBI Taxonomy" id="56493"/>
    <lineage>
        <taxon>Eukaryota</taxon>
        <taxon>Fungi</taxon>
        <taxon>Dikarya</taxon>
        <taxon>Basidiomycota</taxon>
        <taxon>Agaricomycotina</taxon>
        <taxon>Agaricomycetes</taxon>
        <taxon>Thelephorales</taxon>
        <taxon>Thelephoraceae</taxon>
        <taxon>Thelephora</taxon>
    </lineage>
</organism>
<evidence type="ECO:0000313" key="3">
    <source>
        <dbReference type="Proteomes" id="UP000736335"/>
    </source>
</evidence>
<dbReference type="EMBL" id="WIUZ02000023">
    <property type="protein sequence ID" value="KAF9778456.1"/>
    <property type="molecule type" value="Genomic_DNA"/>
</dbReference>
<sequence>MVSTVHFIPASPEVVAERLDTKMGIVRQTLLSMGEFLSDPAIRGRVHWVSCGSGHMLAVKSEESTDTDTTNPLLSTTDAASPLLSTADAANPLSRSDDGPSSPRPQDDSVSAEPTADPASPSSSIIQAVPATHAMVVKIVPGQSWLHADGKWTGPTQYVRQFEHVKLLCTGTAPDHTRFHHDYATSVANLRGIMEDMRTAESPAVGVMTVPDDYVKVRRSLFAEYENADDANPADVAATRAWHTTTPEAAAALAQIAETHAVCPLPAYDQNGLLIEPRLYASRLGGSTAIMRFELYHHSIRNRKDKNSLPINTFSTRLVQC</sequence>
<dbReference type="OrthoDB" id="2843772at2759"/>
<evidence type="ECO:0000313" key="2">
    <source>
        <dbReference type="EMBL" id="KAF9778456.1"/>
    </source>
</evidence>
<protein>
    <submittedName>
        <fullName evidence="2">Uncharacterized protein</fullName>
    </submittedName>
</protein>
<feature type="region of interest" description="Disordered" evidence="1">
    <location>
        <begin position="61"/>
        <end position="123"/>
    </location>
</feature>
<reference evidence="2" key="1">
    <citation type="journal article" date="2020" name="Nat. Commun.">
        <title>Large-scale genome sequencing of mycorrhizal fungi provides insights into the early evolution of symbiotic traits.</title>
        <authorList>
            <person name="Miyauchi S."/>
            <person name="Kiss E."/>
            <person name="Kuo A."/>
            <person name="Drula E."/>
            <person name="Kohler A."/>
            <person name="Sanchez-Garcia M."/>
            <person name="Morin E."/>
            <person name="Andreopoulos B."/>
            <person name="Barry K.W."/>
            <person name="Bonito G."/>
            <person name="Buee M."/>
            <person name="Carver A."/>
            <person name="Chen C."/>
            <person name="Cichocki N."/>
            <person name="Clum A."/>
            <person name="Culley D."/>
            <person name="Crous P.W."/>
            <person name="Fauchery L."/>
            <person name="Girlanda M."/>
            <person name="Hayes R.D."/>
            <person name="Keri Z."/>
            <person name="LaButti K."/>
            <person name="Lipzen A."/>
            <person name="Lombard V."/>
            <person name="Magnuson J."/>
            <person name="Maillard F."/>
            <person name="Murat C."/>
            <person name="Nolan M."/>
            <person name="Ohm R.A."/>
            <person name="Pangilinan J."/>
            <person name="Pereira M.F."/>
            <person name="Perotto S."/>
            <person name="Peter M."/>
            <person name="Pfister S."/>
            <person name="Riley R."/>
            <person name="Sitrit Y."/>
            <person name="Stielow J.B."/>
            <person name="Szollosi G."/>
            <person name="Zifcakova L."/>
            <person name="Stursova M."/>
            <person name="Spatafora J.W."/>
            <person name="Tedersoo L."/>
            <person name="Vaario L.M."/>
            <person name="Yamada A."/>
            <person name="Yan M."/>
            <person name="Wang P."/>
            <person name="Xu J."/>
            <person name="Bruns T."/>
            <person name="Baldrian P."/>
            <person name="Vilgalys R."/>
            <person name="Dunand C."/>
            <person name="Henrissat B."/>
            <person name="Grigoriev I.V."/>
            <person name="Hibbett D."/>
            <person name="Nagy L.G."/>
            <person name="Martin F.M."/>
        </authorList>
    </citation>
    <scope>NUCLEOTIDE SEQUENCE</scope>
    <source>
        <strain evidence="2">UH-Tt-Lm1</strain>
    </source>
</reference>